<keyword evidence="3" id="KW-0813">Transport</keyword>
<evidence type="ECO:0000256" key="3">
    <source>
        <dbReference type="ARBA" id="ARBA00022448"/>
    </source>
</evidence>
<evidence type="ECO:0000256" key="2">
    <source>
        <dbReference type="ARBA" id="ARBA00008520"/>
    </source>
</evidence>
<dbReference type="PANTHER" id="PTHR43649:SF34">
    <property type="entry name" value="ABC TRANSPORTER PERIPLASMIC-BINDING PROTEIN YCJN-RELATED"/>
    <property type="match status" value="1"/>
</dbReference>
<keyword evidence="6" id="KW-1185">Reference proteome</keyword>
<dbReference type="InterPro" id="IPR050490">
    <property type="entry name" value="Bact_solute-bd_prot1"/>
</dbReference>
<sequence>MAVRIFEPFEVAIAEMWEQFCHHRGTDFELDIVPLELEDLHREAVAQEGLKNGSWDLALINTDWIAELYAKEAAKNLKPYIDRNPPIEFPDGWSESLLKMQQFGDDIIGLPFHDGPECLIYRTDLFEDPDEQQKFKEEYRKELKPPETWEDFVDIAHFFHRPEDNLYGSVWAAYPDGHNTVFDFALQVWTRGGELTNANGEVVLNTSAAVEGMEFYRKLLQDRQAVHPQCADFDSVKAGMAFARGEVAMMVNWFGFASLCEFHEESKTKGNVNITSIPRSSGGTKVSLNVYWLYVLGKGSQHKKIGYEFLRYAVTRGNDKLLTMKGGIGCRLSTWHDPEVNQEVPYYHRLEALHQNAKTLPRKTNWSAMAGVIDEAVLQTMNTSRPVRGILEEAQESISKISATQRS</sequence>
<dbReference type="EMBL" id="JAGGJA010000001">
    <property type="protein sequence ID" value="MCW9705291.1"/>
    <property type="molecule type" value="Genomic_DNA"/>
</dbReference>
<dbReference type="InterPro" id="IPR006059">
    <property type="entry name" value="SBP"/>
</dbReference>
<comment type="caution">
    <text evidence="5">The sequence shown here is derived from an EMBL/GenBank/DDBJ whole genome shotgun (WGS) entry which is preliminary data.</text>
</comment>
<comment type="subcellular location">
    <subcellularLocation>
        <location evidence="1">Periplasm</location>
    </subcellularLocation>
</comment>
<dbReference type="Pfam" id="PF01547">
    <property type="entry name" value="SBP_bac_1"/>
    <property type="match status" value="1"/>
</dbReference>
<keyword evidence="4" id="KW-0732">Signal</keyword>
<gene>
    <name evidence="5" type="ORF">J6I44_00430</name>
</gene>
<dbReference type="SUPFAM" id="SSF53850">
    <property type="entry name" value="Periplasmic binding protein-like II"/>
    <property type="match status" value="1"/>
</dbReference>
<reference evidence="5 6" key="1">
    <citation type="submission" date="2021-03" db="EMBL/GenBank/DDBJ databases">
        <title>Aliifodinibius sp. nov., a new bacterium isolated from saline soil.</title>
        <authorList>
            <person name="Galisteo C."/>
            <person name="De La Haba R."/>
            <person name="Sanchez-Porro C."/>
            <person name="Ventosa A."/>
        </authorList>
    </citation>
    <scope>NUCLEOTIDE SEQUENCE [LARGE SCALE GENOMIC DNA]</scope>
    <source>
        <strain evidence="5 6">1BSP15-2V2</strain>
    </source>
</reference>
<organism evidence="5 6">
    <name type="scientific">Fodinibius salsisoli</name>
    <dbReference type="NCBI Taxonomy" id="2820877"/>
    <lineage>
        <taxon>Bacteria</taxon>
        <taxon>Pseudomonadati</taxon>
        <taxon>Balneolota</taxon>
        <taxon>Balneolia</taxon>
        <taxon>Balneolales</taxon>
        <taxon>Balneolaceae</taxon>
        <taxon>Fodinibius</taxon>
    </lineage>
</organism>
<dbReference type="PANTHER" id="PTHR43649">
    <property type="entry name" value="ARABINOSE-BINDING PROTEIN-RELATED"/>
    <property type="match status" value="1"/>
</dbReference>
<dbReference type="Gene3D" id="3.40.190.10">
    <property type="entry name" value="Periplasmic binding protein-like II"/>
    <property type="match status" value="2"/>
</dbReference>
<evidence type="ECO:0000256" key="1">
    <source>
        <dbReference type="ARBA" id="ARBA00004418"/>
    </source>
</evidence>
<comment type="similarity">
    <text evidence="2">Belongs to the bacterial solute-binding protein 1 family.</text>
</comment>
<name>A0ABT3PH99_9BACT</name>
<dbReference type="Proteomes" id="UP001207918">
    <property type="component" value="Unassembled WGS sequence"/>
</dbReference>
<protein>
    <submittedName>
        <fullName evidence="5">Extracellular solute-binding protein</fullName>
    </submittedName>
</protein>
<proteinExistence type="inferred from homology"/>
<evidence type="ECO:0000256" key="4">
    <source>
        <dbReference type="ARBA" id="ARBA00022729"/>
    </source>
</evidence>
<evidence type="ECO:0000313" key="6">
    <source>
        <dbReference type="Proteomes" id="UP001207918"/>
    </source>
</evidence>
<evidence type="ECO:0000313" key="5">
    <source>
        <dbReference type="EMBL" id="MCW9705291.1"/>
    </source>
</evidence>
<accession>A0ABT3PH99</accession>